<evidence type="ECO:0000313" key="2">
    <source>
        <dbReference type="EnsemblMetazoa" id="SMAR013489-PA"/>
    </source>
</evidence>
<evidence type="ECO:0000256" key="1">
    <source>
        <dbReference type="SAM" id="MobiDB-lite"/>
    </source>
</evidence>
<protein>
    <submittedName>
        <fullName evidence="2">Uncharacterized protein</fullName>
    </submittedName>
</protein>
<proteinExistence type="predicted"/>
<keyword evidence="3" id="KW-1185">Reference proteome</keyword>
<reference evidence="3" key="1">
    <citation type="submission" date="2011-05" db="EMBL/GenBank/DDBJ databases">
        <authorList>
            <person name="Richards S.R."/>
            <person name="Qu J."/>
            <person name="Jiang H."/>
            <person name="Jhangiani S.N."/>
            <person name="Agravi P."/>
            <person name="Goodspeed R."/>
            <person name="Gross S."/>
            <person name="Mandapat C."/>
            <person name="Jackson L."/>
            <person name="Mathew T."/>
            <person name="Pu L."/>
            <person name="Thornton R."/>
            <person name="Saada N."/>
            <person name="Wilczek-Boney K.B."/>
            <person name="Lee S."/>
            <person name="Kovar C."/>
            <person name="Wu Y."/>
            <person name="Scherer S.E."/>
            <person name="Worley K.C."/>
            <person name="Muzny D.M."/>
            <person name="Gibbs R."/>
        </authorList>
    </citation>
    <scope>NUCLEOTIDE SEQUENCE</scope>
    <source>
        <strain evidence="3">Brora</strain>
    </source>
</reference>
<organism evidence="2 3">
    <name type="scientific">Strigamia maritima</name>
    <name type="common">European centipede</name>
    <name type="synonym">Geophilus maritimus</name>
    <dbReference type="NCBI Taxonomy" id="126957"/>
    <lineage>
        <taxon>Eukaryota</taxon>
        <taxon>Metazoa</taxon>
        <taxon>Ecdysozoa</taxon>
        <taxon>Arthropoda</taxon>
        <taxon>Myriapoda</taxon>
        <taxon>Chilopoda</taxon>
        <taxon>Pleurostigmophora</taxon>
        <taxon>Geophilomorpha</taxon>
        <taxon>Linotaeniidae</taxon>
        <taxon>Strigamia</taxon>
    </lineage>
</organism>
<dbReference type="EMBL" id="JH432074">
    <property type="status" value="NOT_ANNOTATED_CDS"/>
    <property type="molecule type" value="Genomic_DNA"/>
</dbReference>
<feature type="region of interest" description="Disordered" evidence="1">
    <location>
        <begin position="40"/>
        <end position="64"/>
    </location>
</feature>
<dbReference type="HOGENOM" id="CLU_2362393_0_0_1"/>
<dbReference type="Proteomes" id="UP000014500">
    <property type="component" value="Unassembled WGS sequence"/>
</dbReference>
<reference evidence="2" key="2">
    <citation type="submission" date="2015-02" db="UniProtKB">
        <authorList>
            <consortium name="EnsemblMetazoa"/>
        </authorList>
    </citation>
    <scope>IDENTIFICATION</scope>
</reference>
<name>T1JI08_STRMM</name>
<dbReference type="AlphaFoldDB" id="T1JI08"/>
<accession>T1JI08</accession>
<dbReference type="EnsemblMetazoa" id="SMAR013489-RA">
    <property type="protein sequence ID" value="SMAR013489-PA"/>
    <property type="gene ID" value="SMAR013489"/>
</dbReference>
<sequence length="96" mass="10613">MNLSSNLDTIAQIATIGAIDHLFRPSACFVEHAGAQLRRSRTADRAPINPHQRHVGVGVHGSSQSRDDCLAFGGIAFWKKKIIVLIEDLKLRKQLK</sequence>
<evidence type="ECO:0000313" key="3">
    <source>
        <dbReference type="Proteomes" id="UP000014500"/>
    </source>
</evidence>